<feature type="compositionally biased region" description="Acidic residues" evidence="1">
    <location>
        <begin position="68"/>
        <end position="83"/>
    </location>
</feature>
<dbReference type="RefSeq" id="XP_016208896.1">
    <property type="nucleotide sequence ID" value="XM_016363282.1"/>
</dbReference>
<dbReference type="GeneID" id="27317225"/>
<reference evidence="2 3" key="1">
    <citation type="submission" date="2015-01" db="EMBL/GenBank/DDBJ databases">
        <title>The Genome Sequence of Ochroconis gallopava CBS43764.</title>
        <authorList>
            <consortium name="The Broad Institute Genomics Platform"/>
            <person name="Cuomo C."/>
            <person name="de Hoog S."/>
            <person name="Gorbushina A."/>
            <person name="Stielow B."/>
            <person name="Teixiera M."/>
            <person name="Abouelleil A."/>
            <person name="Chapman S.B."/>
            <person name="Priest M."/>
            <person name="Young S.K."/>
            <person name="Wortman J."/>
            <person name="Nusbaum C."/>
            <person name="Birren B."/>
        </authorList>
    </citation>
    <scope>NUCLEOTIDE SEQUENCE [LARGE SCALE GENOMIC DNA]</scope>
    <source>
        <strain evidence="2 3">CBS 43764</strain>
    </source>
</reference>
<protein>
    <submittedName>
        <fullName evidence="2">Uncharacterized protein</fullName>
    </submittedName>
</protein>
<name>A0A0D1YEB9_9PEZI</name>
<gene>
    <name evidence="2" type="ORF">PV09_09252</name>
</gene>
<dbReference type="InParanoid" id="A0A0D1YEB9"/>
<feature type="region of interest" description="Disordered" evidence="1">
    <location>
        <begin position="57"/>
        <end position="97"/>
    </location>
</feature>
<proteinExistence type="predicted"/>
<organism evidence="2 3">
    <name type="scientific">Verruconis gallopava</name>
    <dbReference type="NCBI Taxonomy" id="253628"/>
    <lineage>
        <taxon>Eukaryota</taxon>
        <taxon>Fungi</taxon>
        <taxon>Dikarya</taxon>
        <taxon>Ascomycota</taxon>
        <taxon>Pezizomycotina</taxon>
        <taxon>Dothideomycetes</taxon>
        <taxon>Pleosporomycetidae</taxon>
        <taxon>Venturiales</taxon>
        <taxon>Sympoventuriaceae</taxon>
        <taxon>Verruconis</taxon>
    </lineage>
</organism>
<keyword evidence="3" id="KW-1185">Reference proteome</keyword>
<accession>A0A0D1YEB9</accession>
<evidence type="ECO:0000256" key="1">
    <source>
        <dbReference type="SAM" id="MobiDB-lite"/>
    </source>
</evidence>
<evidence type="ECO:0000313" key="2">
    <source>
        <dbReference type="EMBL" id="KIV99026.1"/>
    </source>
</evidence>
<sequence>MENIFMCIMKLIYMTDDSTRRAITWVLPKDPYRIGFQMSADPDSDDPRKKYRINLQITKGMSNSDNGSSEEWESGEETLDDGESEHPCFSGNEEVDY</sequence>
<dbReference type="VEuPathDB" id="FungiDB:PV09_09252"/>
<dbReference type="HOGENOM" id="CLU_2348279_0_0_1"/>
<dbReference type="EMBL" id="KN847587">
    <property type="protein sequence ID" value="KIV99026.1"/>
    <property type="molecule type" value="Genomic_DNA"/>
</dbReference>
<evidence type="ECO:0000313" key="3">
    <source>
        <dbReference type="Proteomes" id="UP000053259"/>
    </source>
</evidence>
<dbReference type="Proteomes" id="UP000053259">
    <property type="component" value="Unassembled WGS sequence"/>
</dbReference>
<dbReference type="AlphaFoldDB" id="A0A0D1YEB9"/>